<protein>
    <submittedName>
        <fullName evidence="3">Putative cell adhesion molecule</fullName>
    </submittedName>
</protein>
<feature type="domain" description="Fibronectin type-III" evidence="2">
    <location>
        <begin position="1936"/>
        <end position="2040"/>
    </location>
</feature>
<feature type="domain" description="Fibronectin type-III" evidence="2">
    <location>
        <begin position="343"/>
        <end position="434"/>
    </location>
</feature>
<feature type="domain" description="Fibronectin type-III" evidence="2">
    <location>
        <begin position="1181"/>
        <end position="1283"/>
    </location>
</feature>
<feature type="domain" description="Fibronectin type-III" evidence="2">
    <location>
        <begin position="766"/>
        <end position="860"/>
    </location>
</feature>
<evidence type="ECO:0000259" key="2">
    <source>
        <dbReference type="PROSITE" id="PS50853"/>
    </source>
</evidence>
<feature type="domain" description="Fibronectin type-III" evidence="2">
    <location>
        <begin position="861"/>
        <end position="967"/>
    </location>
</feature>
<dbReference type="VEuPathDB" id="VectorBase:ISCP_009793"/>
<dbReference type="SUPFAM" id="SSF49265">
    <property type="entry name" value="Fibronectin type III"/>
    <property type="match status" value="11"/>
</dbReference>
<feature type="domain" description="Fibronectin type-III" evidence="2">
    <location>
        <begin position="441"/>
        <end position="543"/>
    </location>
</feature>
<dbReference type="CDD" id="cd00063">
    <property type="entry name" value="FN3"/>
    <property type="match status" value="15"/>
</dbReference>
<evidence type="ECO:0000256" key="1">
    <source>
        <dbReference type="SAM" id="SignalP"/>
    </source>
</evidence>
<dbReference type="Gene3D" id="2.60.40.10">
    <property type="entry name" value="Immunoglobulins"/>
    <property type="match status" value="18"/>
</dbReference>
<feature type="domain" description="Fibronectin type-III" evidence="2">
    <location>
        <begin position="137"/>
        <end position="238"/>
    </location>
</feature>
<reference evidence="3" key="1">
    <citation type="submission" date="2019-04" db="EMBL/GenBank/DDBJ databases">
        <title>An insight into the mialome of Ixodes scapularis.</title>
        <authorList>
            <person name="Ribeiro J.M."/>
            <person name="Mather T.N."/>
            <person name="Karim S."/>
        </authorList>
    </citation>
    <scope>NUCLEOTIDE SEQUENCE</scope>
</reference>
<feature type="domain" description="Fibronectin type-III" evidence="2">
    <location>
        <begin position="1828"/>
        <end position="1928"/>
    </location>
</feature>
<dbReference type="PROSITE" id="PS50853">
    <property type="entry name" value="FN3"/>
    <property type="match status" value="16"/>
</dbReference>
<feature type="domain" description="Fibronectin type-III" evidence="2">
    <location>
        <begin position="239"/>
        <end position="339"/>
    </location>
</feature>
<dbReference type="PANTHER" id="PTHR14131:SF8">
    <property type="entry name" value="ADHESION MOLECULE, PUTATIVE-RELATED"/>
    <property type="match status" value="1"/>
</dbReference>
<dbReference type="SMART" id="SM00060">
    <property type="entry name" value="FN3"/>
    <property type="match status" value="20"/>
</dbReference>
<feature type="domain" description="Fibronectin type-III" evidence="2">
    <location>
        <begin position="988"/>
        <end position="1082"/>
    </location>
</feature>
<evidence type="ECO:0000313" key="3">
    <source>
        <dbReference type="EMBL" id="MOY43690.1"/>
    </source>
</evidence>
<name>A0A4D5S204_IXOSC</name>
<feature type="domain" description="Fibronectin type-III" evidence="2">
    <location>
        <begin position="655"/>
        <end position="764"/>
    </location>
</feature>
<dbReference type="EMBL" id="GHJT01009719">
    <property type="protein sequence ID" value="MOY43690.1"/>
    <property type="molecule type" value="Transcribed_RNA"/>
</dbReference>
<feature type="domain" description="Fibronectin type-III" evidence="2">
    <location>
        <begin position="1287"/>
        <end position="1395"/>
    </location>
</feature>
<proteinExistence type="predicted"/>
<dbReference type="PANTHER" id="PTHR14131">
    <property type="entry name" value="ANOSMIN"/>
    <property type="match status" value="1"/>
</dbReference>
<dbReference type="InterPro" id="IPR042447">
    <property type="entry name" value="Anosmin-1"/>
</dbReference>
<dbReference type="OrthoDB" id="6381660at2759"/>
<organism evidence="3">
    <name type="scientific">Ixodes scapularis</name>
    <name type="common">Black-legged tick</name>
    <name type="synonym">Deer tick</name>
    <dbReference type="NCBI Taxonomy" id="6945"/>
    <lineage>
        <taxon>Eukaryota</taxon>
        <taxon>Metazoa</taxon>
        <taxon>Ecdysozoa</taxon>
        <taxon>Arthropoda</taxon>
        <taxon>Chelicerata</taxon>
        <taxon>Arachnida</taxon>
        <taxon>Acari</taxon>
        <taxon>Parasitiformes</taxon>
        <taxon>Ixodida</taxon>
        <taxon>Ixodoidea</taxon>
        <taxon>Ixodidae</taxon>
        <taxon>Ixodinae</taxon>
        <taxon>Ixodes</taxon>
    </lineage>
</organism>
<dbReference type="InterPro" id="IPR003961">
    <property type="entry name" value="FN3_dom"/>
</dbReference>
<feature type="signal peptide" evidence="1">
    <location>
        <begin position="1"/>
        <end position="28"/>
    </location>
</feature>
<dbReference type="InterPro" id="IPR036116">
    <property type="entry name" value="FN3_sf"/>
</dbReference>
<feature type="domain" description="Fibronectin type-III" evidence="2">
    <location>
        <begin position="1573"/>
        <end position="1681"/>
    </location>
</feature>
<dbReference type="InterPro" id="IPR013783">
    <property type="entry name" value="Ig-like_fold"/>
</dbReference>
<feature type="chain" id="PRO_5020034445" evidence="1">
    <location>
        <begin position="29"/>
        <end position="2248"/>
    </location>
</feature>
<feature type="domain" description="Fibronectin type-III" evidence="2">
    <location>
        <begin position="2137"/>
        <end position="2241"/>
    </location>
</feature>
<feature type="domain" description="Fibronectin type-III" evidence="2">
    <location>
        <begin position="547"/>
        <end position="651"/>
    </location>
</feature>
<feature type="domain" description="Fibronectin type-III" evidence="2">
    <location>
        <begin position="2042"/>
        <end position="2136"/>
    </location>
</feature>
<dbReference type="VEuPathDB" id="VectorBase:ISCI021897"/>
<dbReference type="Pfam" id="PF00041">
    <property type="entry name" value="fn3"/>
    <property type="match status" value="10"/>
</dbReference>
<dbReference type="VEuPathDB" id="VectorBase:ISCW021897"/>
<keyword evidence="1" id="KW-0732">Signal</keyword>
<sequence>MTSDGWAKKLHCVLLVAIVGWTNPGANAAQTTTCPGPSNLSVQKLAVNTADLRWDVTKYISNPIHCVCNDRNDVTEYCNESVVPKTCIKSLGGYVRQVPSLSVYTNYTFCVQTQCADSNYSLPVCTKYTTSPAAPSAPYQIFADKQSPSSLDISWRFPTVLNGPLDGYKIRWCYAPQCTSFTEQHLEGTNKSRSYRITGLEPYKEYQVYVSAYNVDNGKYLYGAEASVKDFTLPTYPSSPSMTFTKVSTSQVNVLISVPKYPNGPITGYVLRWCPKRRCYGSNVGEREILQSNAGTQAVTGLKFWTEYVFSVSAFNLLPTDNARIYSDVVNDSVITMPFSPAGPQPFKVVALSATSVKLSWEAPVNPDVTPSHYRLFWCTKDNRFCFNADVGNVREAVISPLAPWTTYTFMIKALVQFTGPWLNSQVSTVTGRTWAAEPSRPTSLLVTKQQATTVDVSWQMPRDPVGPLDGFRIRICPELGTCPPMGLISRYKTLNSKTLTHSFYGLEAYTNYQVQVRAFNLLPNGETAEGDVAVVAVTTAPSNPSQPTRLQVKALNSSALGVTWRPPSHPNGPVKGYQVTWWKTGGTSTDDIEDRLNNKTVFLPGEASSFTITHLEAYKTYAVQVARINGDRNSTWDGAAAHAEGITDPEPCPPPTKLSATAVKVNATSSKAVINWAPPNGTFDPPIQGYYVHICKIEVNRGILAEGKCHYSNTSESVFTFTFEGLENLADYGVVVRAYVLHDGRYIEGNEATEFVATEAPPIPTVANLNYTASNGSAVTLSWSTVTGLEQYSVLYNVALYLTEDDTLIFSQNVNRTDVSFDALKPWTQYTVRVSACLPRSTKLQCGDPGVLRFETPPTGPSKVTELEVSVVNSTSLKLKWEAPSDTNGPLSGYQLTWWKTSENPSLDVQERLNNKTVLLSHDARSFLLVELDTYTTYAIEVVAINVTMIRQDYVEDAEWVSSDLPQRSNYTITVAVCILRGHDHKELIGIQASVVNSTAIQVTWNSPKDPTGKVEDYRITWWKTGETSVSGTGVMVPEDTQTFIISELDSYESYIIQITSTNGDVLGVVSGVKTDPSPSPRPPGLVLKTMEVGVLSAKVVVGWDAPSVVKGPEVGGYIVVICPTEDNETALDESSCQTKNVSAENTTVDFEDLEKLADYVVKVRAYVTYEGRLIEDPREPRNVRVHVINSTSLSVTWNAPSSSSGPEEGYQITWWRTGAISDDTTQSLNGTTFVTADSGVFIITHLEPYEHYVVQVARGNGDQSGAWEERGVRVAGLTDPEPSPQPSGLTFQAISSSSETSTVAVTWNPAHQTSGPPIQGYVVTICPVQDDSERSLESGCRSRNTSAAELTAVFEDLKKFTDYDVEIWAYVEHDGRIIKGDVATKTLSTDPPDIPAVDDLNLSLSNQSVAHVTWSRPAGLEEYRVVYNVKVFLKTSGEKVFEVIVNETQVTFSNLTYRTDFTVQVVVCIVRTARRSCGGSGSVDFQTSDDDPKKGYQITWWQAGTTSDDTTQSPNGTTLVAADSGVFIITDLEPYEHYVVQVARGNGDQSSAWEERGVRVAGLTDPEPSPQPSGLTFQAISASSKTSTVAVTWNPAHQTSGPPIQGYVVTICPVQDDSERSPESGCSSRNTSAAELTAVFEDLKKFTDYDVEIWAYVEHDGRIIKGDVATKTLSTDPPDIPAVDNLNLSLSNQSVAHVTWSRPAGLEEYRVVYNVKVFLKTSGEEVFEITVNETQVALSNLTFWTDFTKPAGLEGFQVVFNVTVYETTDGNIVLLQDVNESETYLTGLKQGGNYTVAVSTCLVRPTRRRCGEASSTVFQTTRAGATLTSFEAKALNSTALMVNWQPAGDQDAPSGGYRITWWKSKNDTEQRNFVGTVTVPGDATNFTITGLTPFETYSIEIANINGKGSDAWETIAGKAEAMTDPAPYPKPWRVTVKPTRLNTTTSRAVISWNPPNGTFDPPMQGFILRVCRFANKTDIDESSCTTSTTSSNDTTITIEALDNFGEYLVEIRAYVEHDDRIVRGRRGLALFSTEAPPIGTVESLGFRDLAATSVYVSWKEPADLERFDVSYNVTLYAPAFMEEERRRWANGTGIVLSSLEPWTNYTVGVSACLVGTTRTQCGNSSHVEFSTPPSAPGIPRNLEVTTTENRRTLIWQAPLHSNGPLSGYEVSVRCSLGNTNVNSSTYNIDSTVRSFALSDAEPRASCQVTVRAYNIYRDEDDWLYGPAARLKYTQPVPEGIVTPQPN</sequence>
<accession>A0A4D5S204</accession>